<evidence type="ECO:0000259" key="12">
    <source>
        <dbReference type="Pfam" id="PF20258"/>
    </source>
</evidence>
<evidence type="ECO:0000256" key="11">
    <source>
        <dbReference type="HAMAP-Rule" id="MF_00144"/>
    </source>
</evidence>
<dbReference type="PANTHER" id="PTHR11933:SF5">
    <property type="entry name" value="MITOCHONDRIAL TRNA-SPECIFIC 2-THIOURIDYLASE 1"/>
    <property type="match status" value="1"/>
</dbReference>
<evidence type="ECO:0000256" key="2">
    <source>
        <dbReference type="ARBA" id="ARBA00022555"/>
    </source>
</evidence>
<comment type="catalytic activity">
    <reaction evidence="9 11">
        <text>S-sulfanyl-L-cysteinyl-[protein] + uridine(34) in tRNA + AH2 + ATP = 2-thiouridine(34) in tRNA + L-cysteinyl-[protein] + A + AMP + diphosphate + H(+)</text>
        <dbReference type="Rhea" id="RHEA:47032"/>
        <dbReference type="Rhea" id="RHEA-COMP:10131"/>
        <dbReference type="Rhea" id="RHEA-COMP:11726"/>
        <dbReference type="Rhea" id="RHEA-COMP:11727"/>
        <dbReference type="Rhea" id="RHEA-COMP:11728"/>
        <dbReference type="ChEBI" id="CHEBI:13193"/>
        <dbReference type="ChEBI" id="CHEBI:15378"/>
        <dbReference type="ChEBI" id="CHEBI:17499"/>
        <dbReference type="ChEBI" id="CHEBI:29950"/>
        <dbReference type="ChEBI" id="CHEBI:30616"/>
        <dbReference type="ChEBI" id="CHEBI:33019"/>
        <dbReference type="ChEBI" id="CHEBI:61963"/>
        <dbReference type="ChEBI" id="CHEBI:65315"/>
        <dbReference type="ChEBI" id="CHEBI:87170"/>
        <dbReference type="ChEBI" id="CHEBI:456215"/>
        <dbReference type="EC" id="2.8.1.13"/>
    </reaction>
</comment>
<accession>A0A0L6W536</accession>
<evidence type="ECO:0000259" key="13">
    <source>
        <dbReference type="Pfam" id="PF20259"/>
    </source>
</evidence>
<dbReference type="SUPFAM" id="SSF52402">
    <property type="entry name" value="Adenine nucleotide alpha hydrolases-like"/>
    <property type="match status" value="1"/>
</dbReference>
<dbReference type="RefSeq" id="WP_013120770.1">
    <property type="nucleotide sequence ID" value="NZ_LGTE01000005.1"/>
</dbReference>
<keyword evidence="8" id="KW-1015">Disulfide bond</keyword>
<evidence type="ECO:0000256" key="3">
    <source>
        <dbReference type="ARBA" id="ARBA00022679"/>
    </source>
</evidence>
<feature type="site" description="Interaction with tRNA" evidence="11">
    <location>
        <position position="126"/>
    </location>
</feature>
<dbReference type="CDD" id="cd01998">
    <property type="entry name" value="MnmA_TRMU-like"/>
    <property type="match status" value="1"/>
</dbReference>
<feature type="active site" description="Cysteine persulfide intermediate" evidence="11">
    <location>
        <position position="199"/>
    </location>
</feature>
<dbReference type="GO" id="GO:0005737">
    <property type="term" value="C:cytoplasm"/>
    <property type="evidence" value="ECO:0007669"/>
    <property type="project" value="UniProtKB-SubCell"/>
</dbReference>
<dbReference type="Gene3D" id="3.40.50.620">
    <property type="entry name" value="HUPs"/>
    <property type="match status" value="1"/>
</dbReference>
<name>A0A0L6W536_9FIRM</name>
<evidence type="ECO:0000256" key="9">
    <source>
        <dbReference type="ARBA" id="ARBA00051542"/>
    </source>
</evidence>
<protein>
    <recommendedName>
        <fullName evidence="11">tRNA-specific 2-thiouridylase MnmA</fullName>
        <ecNumber evidence="11">2.8.1.13</ecNumber>
    </recommendedName>
</protein>
<feature type="binding site" evidence="11">
    <location>
        <position position="125"/>
    </location>
    <ligand>
        <name>ATP</name>
        <dbReference type="ChEBI" id="CHEBI:30616"/>
    </ligand>
</feature>
<dbReference type="GO" id="GO:0000049">
    <property type="term" value="F:tRNA binding"/>
    <property type="evidence" value="ECO:0007669"/>
    <property type="project" value="UniProtKB-KW"/>
</dbReference>
<dbReference type="GO" id="GO:0008168">
    <property type="term" value="F:methyltransferase activity"/>
    <property type="evidence" value="ECO:0007669"/>
    <property type="project" value="UniProtKB-KW"/>
</dbReference>
<keyword evidence="14" id="KW-0489">Methyltransferase</keyword>
<feature type="domain" description="tRNA-specific 2-thiouridylase MnmA-like central" evidence="13">
    <location>
        <begin position="208"/>
        <end position="271"/>
    </location>
</feature>
<feature type="site" description="Interaction with tRNA" evidence="11">
    <location>
        <position position="337"/>
    </location>
</feature>
<feature type="region of interest" description="Interaction with tRNA" evidence="11">
    <location>
        <begin position="149"/>
        <end position="151"/>
    </location>
</feature>
<dbReference type="Pfam" id="PF03054">
    <property type="entry name" value="tRNA_Me_trans"/>
    <property type="match status" value="1"/>
</dbReference>
<feature type="binding site" evidence="11">
    <location>
        <begin position="9"/>
        <end position="16"/>
    </location>
    <ligand>
        <name>ATP</name>
        <dbReference type="ChEBI" id="CHEBI:30616"/>
    </ligand>
</feature>
<comment type="caution">
    <text evidence="11">Lacks conserved residue(s) required for the propagation of feature annotation.</text>
</comment>
<keyword evidence="15" id="KW-1185">Reference proteome</keyword>
<dbReference type="GO" id="GO:0103016">
    <property type="term" value="F:tRNA-uridine 2-sulfurtransferase activity"/>
    <property type="evidence" value="ECO:0007669"/>
    <property type="project" value="UniProtKB-EC"/>
</dbReference>
<evidence type="ECO:0000256" key="8">
    <source>
        <dbReference type="ARBA" id="ARBA00023157"/>
    </source>
</evidence>
<evidence type="ECO:0000256" key="1">
    <source>
        <dbReference type="ARBA" id="ARBA00022490"/>
    </source>
</evidence>
<dbReference type="GO" id="GO:0005524">
    <property type="term" value="F:ATP binding"/>
    <property type="evidence" value="ECO:0007669"/>
    <property type="project" value="UniProtKB-KW"/>
</dbReference>
<dbReference type="EC" id="2.8.1.13" evidence="11"/>
<dbReference type="AlphaFoldDB" id="A0A0L6W536"/>
<keyword evidence="6 11" id="KW-0067">ATP-binding</keyword>
<dbReference type="Proteomes" id="UP000037175">
    <property type="component" value="Unassembled WGS sequence"/>
</dbReference>
<sequence length="358" mass="40043">MPKSKVVVAMSGGVDSSLAAALLQEQGYDVIGVTMQIWPAEEQAEGGCCSLAAVEDARRVADTLGIPYYVMNFRDLFRKTVIADFCAEYMAGRTPNPCIVCNRKVKFEALLQKALALGAEYIATGHYARLSYDEARRRYLMRRALDRGKDQTYALYNLTQYQLKHTLMPLGNYTKAEAREMAAKLGLRVANKPDSQEICFVTDNNYRRFLEENVDQEIKPGPFLDLEGNVLGRHEGIPFYTIGQRKGLGIALGKPMYVVDIDPERNAVILGSNEDVFARGLISTDNNFIYIPELKDPMEVEVKIRYSAQPAKAIIYPHDDGVRVEFEKPQRAVTPGQAAVFYKDDYVVGGGTIKQRIS</sequence>
<dbReference type="InterPro" id="IPR004506">
    <property type="entry name" value="MnmA-like"/>
</dbReference>
<dbReference type="PANTHER" id="PTHR11933">
    <property type="entry name" value="TRNA 5-METHYLAMINOMETHYL-2-THIOURIDYLATE -METHYLTRANSFERASE"/>
    <property type="match status" value="1"/>
</dbReference>
<keyword evidence="7 11" id="KW-0694">RNA-binding</keyword>
<dbReference type="InterPro" id="IPR046885">
    <property type="entry name" value="MnmA-like_C"/>
</dbReference>
<keyword evidence="1 11" id="KW-0963">Cytoplasm</keyword>
<comment type="caution">
    <text evidence="14">The sequence shown here is derived from an EMBL/GenBank/DDBJ whole genome shotgun (WGS) entry which is preliminary data.</text>
</comment>
<feature type="binding site" evidence="11">
    <location>
        <position position="35"/>
    </location>
    <ligand>
        <name>ATP</name>
        <dbReference type="ChEBI" id="CHEBI:30616"/>
    </ligand>
</feature>
<feature type="region of interest" description="Interaction with tRNA" evidence="11">
    <location>
        <begin position="305"/>
        <end position="306"/>
    </location>
</feature>
<reference evidence="15" key="1">
    <citation type="submission" date="2015-07" db="EMBL/GenBank/DDBJ databases">
        <title>Complete Genome of Thermincola ferriacetica strain Z-0001T.</title>
        <authorList>
            <person name="Lusk B."/>
            <person name="Badalamenti J.P."/>
            <person name="Parameswaran P."/>
            <person name="Bond D.R."/>
            <person name="Torres C.I."/>
        </authorList>
    </citation>
    <scope>NUCLEOTIDE SEQUENCE [LARGE SCALE GENOMIC DNA]</scope>
    <source>
        <strain evidence="15">Z-0001</strain>
    </source>
</reference>
<dbReference type="InterPro" id="IPR014729">
    <property type="entry name" value="Rossmann-like_a/b/a_fold"/>
</dbReference>
<comment type="function">
    <text evidence="10 11">Catalyzes the 2-thiolation of uridine at the wobble position (U34) of tRNA, leading to the formation of s(2)U34.</text>
</comment>
<dbReference type="FunFam" id="2.30.30.280:FF:000001">
    <property type="entry name" value="tRNA-specific 2-thiouridylase MnmA"/>
    <property type="match status" value="1"/>
</dbReference>
<dbReference type="NCBIfam" id="TIGR00420">
    <property type="entry name" value="trmU"/>
    <property type="match status" value="1"/>
</dbReference>
<dbReference type="PATRIC" id="fig|281456.6.peg.1158"/>
<feature type="domain" description="tRNA-specific 2-thiouridylase MnmA-like C-terminal" evidence="12">
    <location>
        <begin position="280"/>
        <end position="353"/>
    </location>
</feature>
<gene>
    <name evidence="11" type="primary">mnmA</name>
    <name evidence="14" type="ORF">Tfer_1090</name>
</gene>
<dbReference type="Gene3D" id="2.40.30.10">
    <property type="entry name" value="Translation factors"/>
    <property type="match status" value="1"/>
</dbReference>
<evidence type="ECO:0000256" key="4">
    <source>
        <dbReference type="ARBA" id="ARBA00022694"/>
    </source>
</evidence>
<dbReference type="FunFam" id="3.40.50.620:FF:000115">
    <property type="entry name" value="tRNA-specific 2-thiouridylase MnmA"/>
    <property type="match status" value="1"/>
</dbReference>
<keyword evidence="3 11" id="KW-0808">Transferase</keyword>
<dbReference type="Gene3D" id="2.30.30.280">
    <property type="entry name" value="Adenine nucleotide alpha hydrolases-like domains"/>
    <property type="match status" value="1"/>
</dbReference>
<keyword evidence="2 11" id="KW-0820">tRNA-binding</keyword>
<proteinExistence type="inferred from homology"/>
<dbReference type="NCBIfam" id="NF001138">
    <property type="entry name" value="PRK00143.1"/>
    <property type="match status" value="1"/>
</dbReference>
<comment type="similarity">
    <text evidence="11">Belongs to the MnmA/TRMU family.</text>
</comment>
<dbReference type="EMBL" id="LGTE01000005">
    <property type="protein sequence ID" value="KNZ70214.1"/>
    <property type="molecule type" value="Genomic_DNA"/>
</dbReference>
<dbReference type="GO" id="GO:0032259">
    <property type="term" value="P:methylation"/>
    <property type="evidence" value="ECO:0007669"/>
    <property type="project" value="UniProtKB-KW"/>
</dbReference>
<keyword evidence="5 11" id="KW-0547">Nucleotide-binding</keyword>
<dbReference type="Pfam" id="PF20258">
    <property type="entry name" value="tRNA_Me_trans_C"/>
    <property type="match status" value="1"/>
</dbReference>
<dbReference type="Pfam" id="PF20259">
    <property type="entry name" value="tRNA_Me_trans_M"/>
    <property type="match status" value="1"/>
</dbReference>
<feature type="active site" description="Nucleophile" evidence="11">
    <location>
        <position position="101"/>
    </location>
</feature>
<dbReference type="HAMAP" id="MF_00144">
    <property type="entry name" value="tRNA_thiouridyl_MnmA"/>
    <property type="match status" value="1"/>
</dbReference>
<evidence type="ECO:0000256" key="5">
    <source>
        <dbReference type="ARBA" id="ARBA00022741"/>
    </source>
</evidence>
<keyword evidence="4 11" id="KW-0819">tRNA processing</keyword>
<dbReference type="FunFam" id="2.40.30.10:FF:000023">
    <property type="entry name" value="tRNA-specific 2-thiouridylase MnmA"/>
    <property type="match status" value="1"/>
</dbReference>
<evidence type="ECO:0000256" key="10">
    <source>
        <dbReference type="ARBA" id="ARBA00056575"/>
    </source>
</evidence>
<dbReference type="GO" id="GO:0002143">
    <property type="term" value="P:tRNA wobble position uridine thiolation"/>
    <property type="evidence" value="ECO:0007669"/>
    <property type="project" value="TreeGrafter"/>
</dbReference>
<evidence type="ECO:0000256" key="6">
    <source>
        <dbReference type="ARBA" id="ARBA00022840"/>
    </source>
</evidence>
<dbReference type="InterPro" id="IPR046884">
    <property type="entry name" value="MnmA-like_central"/>
</dbReference>
<evidence type="ECO:0000313" key="15">
    <source>
        <dbReference type="Proteomes" id="UP000037175"/>
    </source>
</evidence>
<evidence type="ECO:0000256" key="7">
    <source>
        <dbReference type="ARBA" id="ARBA00022884"/>
    </source>
</evidence>
<dbReference type="InterPro" id="IPR023382">
    <property type="entry name" value="MnmA-like_central_sf"/>
</dbReference>
<organism evidence="14 15">
    <name type="scientific">Thermincola ferriacetica</name>
    <dbReference type="NCBI Taxonomy" id="281456"/>
    <lineage>
        <taxon>Bacteria</taxon>
        <taxon>Bacillati</taxon>
        <taxon>Bacillota</taxon>
        <taxon>Clostridia</taxon>
        <taxon>Eubacteriales</taxon>
        <taxon>Thermincolaceae</taxon>
        <taxon>Thermincola</taxon>
    </lineage>
</organism>
<evidence type="ECO:0000313" key="14">
    <source>
        <dbReference type="EMBL" id="KNZ70214.1"/>
    </source>
</evidence>
<comment type="subcellular location">
    <subcellularLocation>
        <location evidence="11">Cytoplasm</location>
    </subcellularLocation>
</comment>